<dbReference type="AlphaFoldDB" id="A0A3D9Z9M7"/>
<evidence type="ECO:0000259" key="2">
    <source>
        <dbReference type="Pfam" id="PF00561"/>
    </source>
</evidence>
<dbReference type="SUPFAM" id="SSF53474">
    <property type="entry name" value="alpha/beta-Hydrolases"/>
    <property type="match status" value="1"/>
</dbReference>
<sequence length="287" mass="31554">MIPMAGDKRRVDVDGTGIAVVEAGEGDPIVFLHGNPTSSFLWREVLPHLAPLGRCLAPDLAGMGDSDPLPGPAMRFVDHAAFLERLLERLGVRERVVLVLHDWGSALGFDWARRHADAVRGIAYMEAIVAPLTPAHFADGGEFIGRVRGPEGERLVLEENVFIEGFLPSGVLRALTTEELDVYRRPWREPGEARRQLLVWPRELPLDGEPADVTAIVEASGAWLATTPVPKLFINAEPGLFLVGAPREQCRTWPNQRELTVPGIHFVQEDSPDQIGTAIAAWVRELP</sequence>
<feature type="domain" description="AB hydrolase-1" evidence="2">
    <location>
        <begin position="28"/>
        <end position="136"/>
    </location>
</feature>
<dbReference type="RefSeq" id="WP_116065979.1">
    <property type="nucleotide sequence ID" value="NZ_BONB01000076.1"/>
</dbReference>
<accession>A0A3D9Z9M7</accession>
<gene>
    <name evidence="3" type="ORF">DFJ67_0017</name>
</gene>
<dbReference type="Proteomes" id="UP000256913">
    <property type="component" value="Unassembled WGS sequence"/>
</dbReference>
<protein>
    <submittedName>
        <fullName evidence="3">Haloalkane dehalogenase</fullName>
    </submittedName>
</protein>
<dbReference type="EMBL" id="QUMQ01000001">
    <property type="protein sequence ID" value="REF94108.1"/>
    <property type="molecule type" value="Genomic_DNA"/>
</dbReference>
<dbReference type="InterPro" id="IPR000073">
    <property type="entry name" value="AB_hydrolase_1"/>
</dbReference>
<evidence type="ECO:0000313" key="4">
    <source>
        <dbReference type="Proteomes" id="UP000256913"/>
    </source>
</evidence>
<organism evidence="3 4">
    <name type="scientific">Asanoa ferruginea</name>
    <dbReference type="NCBI Taxonomy" id="53367"/>
    <lineage>
        <taxon>Bacteria</taxon>
        <taxon>Bacillati</taxon>
        <taxon>Actinomycetota</taxon>
        <taxon>Actinomycetes</taxon>
        <taxon>Micromonosporales</taxon>
        <taxon>Micromonosporaceae</taxon>
        <taxon>Asanoa</taxon>
    </lineage>
</organism>
<dbReference type="Pfam" id="PF00561">
    <property type="entry name" value="Abhydrolase_1"/>
    <property type="match status" value="1"/>
</dbReference>
<dbReference type="OrthoDB" id="5431692at2"/>
<proteinExistence type="predicted"/>
<keyword evidence="1" id="KW-0378">Hydrolase</keyword>
<dbReference type="InterPro" id="IPR000639">
    <property type="entry name" value="Epox_hydrolase-like"/>
</dbReference>
<dbReference type="NCBIfam" id="NF002938">
    <property type="entry name" value="PRK03592.1"/>
    <property type="match status" value="1"/>
</dbReference>
<dbReference type="PANTHER" id="PTHR43329">
    <property type="entry name" value="EPOXIDE HYDROLASE"/>
    <property type="match status" value="1"/>
</dbReference>
<dbReference type="GO" id="GO:0016787">
    <property type="term" value="F:hydrolase activity"/>
    <property type="evidence" value="ECO:0007669"/>
    <property type="project" value="UniProtKB-KW"/>
</dbReference>
<comment type="caution">
    <text evidence="3">The sequence shown here is derived from an EMBL/GenBank/DDBJ whole genome shotgun (WGS) entry which is preliminary data.</text>
</comment>
<dbReference type="Gene3D" id="3.40.50.1820">
    <property type="entry name" value="alpha/beta hydrolase"/>
    <property type="match status" value="1"/>
</dbReference>
<reference evidence="3 4" key="1">
    <citation type="submission" date="2018-08" db="EMBL/GenBank/DDBJ databases">
        <title>Sequencing the genomes of 1000 actinobacteria strains.</title>
        <authorList>
            <person name="Klenk H.-P."/>
        </authorList>
    </citation>
    <scope>NUCLEOTIDE SEQUENCE [LARGE SCALE GENOMIC DNA]</scope>
    <source>
        <strain evidence="3 4">DSM 44099</strain>
    </source>
</reference>
<dbReference type="InterPro" id="IPR029058">
    <property type="entry name" value="AB_hydrolase_fold"/>
</dbReference>
<evidence type="ECO:0000313" key="3">
    <source>
        <dbReference type="EMBL" id="REF94108.1"/>
    </source>
</evidence>
<evidence type="ECO:0000256" key="1">
    <source>
        <dbReference type="ARBA" id="ARBA00022801"/>
    </source>
</evidence>
<dbReference type="PRINTS" id="PR00412">
    <property type="entry name" value="EPOXHYDRLASE"/>
</dbReference>
<name>A0A3D9Z9M7_9ACTN</name>
<keyword evidence="4" id="KW-1185">Reference proteome</keyword>